<reference evidence="2" key="1">
    <citation type="submission" date="2023-08" db="EMBL/GenBank/DDBJ databases">
        <title>Comparative genomics and taxonomic characterization of three novel marine species of genus Marivirga.</title>
        <authorList>
            <person name="Muhammad N."/>
            <person name="Kim S.-G."/>
        </authorList>
    </citation>
    <scope>NUCLEOTIDE SEQUENCE [LARGE SCALE GENOMIC DNA]</scope>
    <source>
        <strain evidence="2">ABR2-2</strain>
    </source>
</reference>
<gene>
    <name evidence="2" type="primary">rfbG</name>
    <name evidence="2" type="ORF">QYS48_29590</name>
</gene>
<dbReference type="EMBL" id="CP129970">
    <property type="protein sequence ID" value="WMN07701.1"/>
    <property type="molecule type" value="Genomic_DNA"/>
</dbReference>
<dbReference type="InterPro" id="IPR036291">
    <property type="entry name" value="NAD(P)-bd_dom_sf"/>
</dbReference>
<proteinExistence type="predicted"/>
<evidence type="ECO:0000259" key="1">
    <source>
        <dbReference type="Pfam" id="PF16363"/>
    </source>
</evidence>
<dbReference type="GO" id="GO:0047733">
    <property type="term" value="F:CDP-glucose 4,6-dehydratase activity"/>
    <property type="evidence" value="ECO:0007669"/>
    <property type="project" value="UniProtKB-EC"/>
</dbReference>
<dbReference type="Pfam" id="PF16363">
    <property type="entry name" value="GDP_Man_Dehyd"/>
    <property type="match status" value="1"/>
</dbReference>
<dbReference type="Gene3D" id="3.40.50.720">
    <property type="entry name" value="NAD(P)-binding Rossmann-like Domain"/>
    <property type="match status" value="1"/>
</dbReference>
<evidence type="ECO:0000313" key="2">
    <source>
        <dbReference type="EMBL" id="WMN07701.1"/>
    </source>
</evidence>
<accession>A0AA51R9J9</accession>
<keyword evidence="3" id="KW-1185">Reference proteome</keyword>
<dbReference type="AlphaFoldDB" id="A0AA51R9J9"/>
<dbReference type="NCBIfam" id="TIGR02622">
    <property type="entry name" value="CDP_4_6_dhtase"/>
    <property type="match status" value="1"/>
</dbReference>
<dbReference type="SUPFAM" id="SSF51735">
    <property type="entry name" value="NAD(P)-binding Rossmann-fold domains"/>
    <property type="match status" value="1"/>
</dbReference>
<dbReference type="InterPro" id="IPR016040">
    <property type="entry name" value="NAD(P)-bd_dom"/>
</dbReference>
<organism evidence="2 3">
    <name type="scientific">Marivirga arenosa</name>
    <dbReference type="NCBI Taxonomy" id="3059076"/>
    <lineage>
        <taxon>Bacteria</taxon>
        <taxon>Pseudomonadati</taxon>
        <taxon>Bacteroidota</taxon>
        <taxon>Cytophagia</taxon>
        <taxon>Cytophagales</taxon>
        <taxon>Marivirgaceae</taxon>
        <taxon>Marivirga</taxon>
    </lineage>
</organism>
<name>A0AA51R9J9_9BACT</name>
<sequence>MNFFEDKKVFVTGHTGFKGTWLLHLLKHLGANVKGFALPAHHPSLFNITKAAEFCKHVEGDIRNKNDLEKELLDFEPDFVFHLAAQPLVLDSYKDPVYTFEVNQMGTVYLLDALKKLDKTCTCIVVTTDKVYKDQNKFEGYLETDTVGGFDPYSASKAGCELIVDSYRNSFFHPEKYLKHRKSIATARAGNVIGGGDFAENRLIPDIIKSIEKNRKVVIRNPEAIRPWQHVLDALYAYLVLAKQVYENPANDVLNAAWNFGPFAEDIWPVLEVAKNAIQNYGKGEICIEKNSNAPKETSRLVLDISKALEFLPWKPKWDAEIAIKKTVEWYAHYNQSPKTIQELMDRQIKIFLD</sequence>
<keyword evidence="2" id="KW-0456">Lyase</keyword>
<protein>
    <submittedName>
        <fullName evidence="2">CDP-glucose 4,6-dehydratase</fullName>
        <ecNumber evidence="2">4.2.1.45</ecNumber>
    </submittedName>
</protein>
<dbReference type="Proteomes" id="UP001244443">
    <property type="component" value="Chromosome"/>
</dbReference>
<dbReference type="Gene3D" id="3.90.25.10">
    <property type="entry name" value="UDP-galactose 4-epimerase, domain 1"/>
    <property type="match status" value="1"/>
</dbReference>
<dbReference type="InterPro" id="IPR013445">
    <property type="entry name" value="CDP_4_6_deHydtase"/>
</dbReference>
<dbReference type="EC" id="4.2.1.45" evidence="2"/>
<feature type="domain" description="NAD(P)-binding" evidence="1">
    <location>
        <begin position="10"/>
        <end position="326"/>
    </location>
</feature>
<dbReference type="PANTHER" id="PTHR43000">
    <property type="entry name" value="DTDP-D-GLUCOSE 4,6-DEHYDRATASE-RELATED"/>
    <property type="match status" value="1"/>
</dbReference>
<evidence type="ECO:0000313" key="3">
    <source>
        <dbReference type="Proteomes" id="UP001244443"/>
    </source>
</evidence>
<dbReference type="RefSeq" id="WP_308357910.1">
    <property type="nucleotide sequence ID" value="NZ_CP129970.2"/>
</dbReference>